<sequence length="141" mass="16197">MVRLIGMVYVCGFGFRHFRFESKGPDLIAAHTPLHLCFDYNKNEIFILAPKDKGGLGLGSLRAQNISLLGKWWRRLRNNTNSIWLNQYTEKMMDSHALQWKKEKRLLGTIANIHKILASENIAFQNLFQSSISSDGTVNWS</sequence>
<accession>A0A9R1UIF1</accession>
<reference evidence="1 2" key="1">
    <citation type="journal article" date="2017" name="Nat. Commun.">
        <title>Genome assembly with in vitro proximity ligation data and whole-genome triplication in lettuce.</title>
        <authorList>
            <person name="Reyes-Chin-Wo S."/>
            <person name="Wang Z."/>
            <person name="Yang X."/>
            <person name="Kozik A."/>
            <person name="Arikit S."/>
            <person name="Song C."/>
            <person name="Xia L."/>
            <person name="Froenicke L."/>
            <person name="Lavelle D.O."/>
            <person name="Truco M.J."/>
            <person name="Xia R."/>
            <person name="Zhu S."/>
            <person name="Xu C."/>
            <person name="Xu H."/>
            <person name="Xu X."/>
            <person name="Cox K."/>
            <person name="Korf I."/>
            <person name="Meyers B.C."/>
            <person name="Michelmore R.W."/>
        </authorList>
    </citation>
    <scope>NUCLEOTIDE SEQUENCE [LARGE SCALE GENOMIC DNA]</scope>
    <source>
        <strain evidence="2">cv. Salinas</strain>
        <tissue evidence="1">Seedlings</tissue>
    </source>
</reference>
<dbReference type="AlphaFoldDB" id="A0A9R1UIF1"/>
<protein>
    <submittedName>
        <fullName evidence="1">Uncharacterized protein</fullName>
    </submittedName>
</protein>
<dbReference type="EMBL" id="NBSK02000009">
    <property type="protein sequence ID" value="KAJ0187678.1"/>
    <property type="molecule type" value="Genomic_DNA"/>
</dbReference>
<keyword evidence="2" id="KW-1185">Reference proteome</keyword>
<name>A0A9R1UIF1_LACSA</name>
<organism evidence="1 2">
    <name type="scientific">Lactuca sativa</name>
    <name type="common">Garden lettuce</name>
    <dbReference type="NCBI Taxonomy" id="4236"/>
    <lineage>
        <taxon>Eukaryota</taxon>
        <taxon>Viridiplantae</taxon>
        <taxon>Streptophyta</taxon>
        <taxon>Embryophyta</taxon>
        <taxon>Tracheophyta</taxon>
        <taxon>Spermatophyta</taxon>
        <taxon>Magnoliopsida</taxon>
        <taxon>eudicotyledons</taxon>
        <taxon>Gunneridae</taxon>
        <taxon>Pentapetalae</taxon>
        <taxon>asterids</taxon>
        <taxon>campanulids</taxon>
        <taxon>Asterales</taxon>
        <taxon>Asteraceae</taxon>
        <taxon>Cichorioideae</taxon>
        <taxon>Cichorieae</taxon>
        <taxon>Lactucinae</taxon>
        <taxon>Lactuca</taxon>
    </lineage>
</organism>
<proteinExistence type="predicted"/>
<dbReference type="Proteomes" id="UP000235145">
    <property type="component" value="Unassembled WGS sequence"/>
</dbReference>
<evidence type="ECO:0000313" key="2">
    <source>
        <dbReference type="Proteomes" id="UP000235145"/>
    </source>
</evidence>
<gene>
    <name evidence="1" type="ORF">LSAT_V11C900471150</name>
</gene>
<comment type="caution">
    <text evidence="1">The sequence shown here is derived from an EMBL/GenBank/DDBJ whole genome shotgun (WGS) entry which is preliminary data.</text>
</comment>
<evidence type="ECO:0000313" key="1">
    <source>
        <dbReference type="EMBL" id="KAJ0187678.1"/>
    </source>
</evidence>